<organism evidence="2">
    <name type="scientific">termite gut metagenome</name>
    <dbReference type="NCBI Taxonomy" id="433724"/>
    <lineage>
        <taxon>unclassified sequences</taxon>
        <taxon>metagenomes</taxon>
        <taxon>organismal metagenomes</taxon>
    </lineage>
</organism>
<evidence type="ECO:0000313" key="2">
    <source>
        <dbReference type="EMBL" id="KAA6313769.1"/>
    </source>
</evidence>
<feature type="non-terminal residue" evidence="2">
    <location>
        <position position="1"/>
    </location>
</feature>
<comment type="caution">
    <text evidence="2">The sequence shown here is derived from an EMBL/GenBank/DDBJ whole genome shotgun (WGS) entry which is preliminary data.</text>
</comment>
<dbReference type="EMBL" id="SNRY01005925">
    <property type="protein sequence ID" value="KAA6313769.1"/>
    <property type="molecule type" value="Genomic_DNA"/>
</dbReference>
<accession>A0A5J4PYK1</accession>
<protein>
    <submittedName>
        <fullName evidence="2">V/A-type H+/Na+-transporting ATPase subunit I</fullName>
    </submittedName>
</protein>
<sequence length="21" mass="2376">EFFKSAGYEGGSKAYKPFAKY</sequence>
<name>A0A5J4PYK1_9ZZZZ</name>
<reference evidence="2" key="1">
    <citation type="submission" date="2019-03" db="EMBL/GenBank/DDBJ databases">
        <title>Single cell metagenomics reveals metabolic interactions within the superorganism composed of flagellate Streblomastix strix and complex community of Bacteroidetes bacteria on its surface.</title>
        <authorList>
            <person name="Treitli S.C."/>
            <person name="Kolisko M."/>
            <person name="Husnik F."/>
            <person name="Keeling P."/>
            <person name="Hampl V."/>
        </authorList>
    </citation>
    <scope>NUCLEOTIDE SEQUENCE</scope>
    <source>
        <strain evidence="2">STM</strain>
    </source>
</reference>
<evidence type="ECO:0000313" key="1">
    <source>
        <dbReference type="EMBL" id="KAA6313685.1"/>
    </source>
</evidence>
<proteinExistence type="predicted"/>
<dbReference type="EMBL" id="SNRY01005957">
    <property type="protein sequence ID" value="KAA6313685.1"/>
    <property type="molecule type" value="Genomic_DNA"/>
</dbReference>
<dbReference type="AlphaFoldDB" id="A0A5J4PYK1"/>
<gene>
    <name evidence="2" type="ORF">EZS27_035509</name>
    <name evidence="1" type="ORF">EZS27_035577</name>
</gene>